<accession>A0A6M1TYI6</accession>
<dbReference type="RefSeq" id="WP_165054441.1">
    <property type="nucleotide sequence ID" value="NZ_JAALFE010000049.1"/>
</dbReference>
<organism evidence="1 2">
    <name type="scientific">Paragemmobacter kunshanensis</name>
    <dbReference type="NCBI Taxonomy" id="2583234"/>
    <lineage>
        <taxon>Bacteria</taxon>
        <taxon>Pseudomonadati</taxon>
        <taxon>Pseudomonadota</taxon>
        <taxon>Alphaproteobacteria</taxon>
        <taxon>Rhodobacterales</taxon>
        <taxon>Paracoccaceae</taxon>
        <taxon>Paragemmobacter</taxon>
    </lineage>
</organism>
<keyword evidence="2" id="KW-1185">Reference proteome</keyword>
<reference evidence="1 2" key="1">
    <citation type="submission" date="2020-02" db="EMBL/GenBank/DDBJ databases">
        <title>Rhodobacter translucens sp. nov., a novel bacterium isolated from activated sludge.</title>
        <authorList>
            <person name="Liu J."/>
        </authorList>
    </citation>
    <scope>NUCLEOTIDE SEQUENCE [LARGE SCALE GENOMIC DNA]</scope>
    <source>
        <strain evidence="1 2">HX-7-19</strain>
    </source>
</reference>
<dbReference type="Proteomes" id="UP000474758">
    <property type="component" value="Unassembled WGS sequence"/>
</dbReference>
<dbReference type="AlphaFoldDB" id="A0A6M1TYI6"/>
<dbReference type="EMBL" id="JAALFE010000049">
    <property type="protein sequence ID" value="NGQ93378.1"/>
    <property type="molecule type" value="Genomic_DNA"/>
</dbReference>
<protein>
    <submittedName>
        <fullName evidence="1">Uncharacterized protein</fullName>
    </submittedName>
</protein>
<evidence type="ECO:0000313" key="1">
    <source>
        <dbReference type="EMBL" id="NGQ93378.1"/>
    </source>
</evidence>
<name>A0A6M1TYI6_9RHOB</name>
<proteinExistence type="predicted"/>
<gene>
    <name evidence="1" type="ORF">G5V65_21050</name>
</gene>
<evidence type="ECO:0000313" key="2">
    <source>
        <dbReference type="Proteomes" id="UP000474758"/>
    </source>
</evidence>
<comment type="caution">
    <text evidence="1">The sequence shown here is derived from an EMBL/GenBank/DDBJ whole genome shotgun (WGS) entry which is preliminary data.</text>
</comment>
<sequence>MTAITTFEADDLIINVNVTFEPGSEITALTGGTVEAYVEREGAARVAANSVSIVDADTIRVAFNENTLAEGVYTLQVRATVDGVTQTVAEAVVTVKGSL</sequence>